<proteinExistence type="predicted"/>
<accession>A0A942TUI7</accession>
<sequence>MEAHVKKSLEEWKDEIGEILVDIEKEYEEIKRELQVYSYKFSITKQVIQSTVNEEIIRNIRHLYHTPFQERFNELKEGIRDLEEKKKVFQMFIEKIDKVKGREDSNSTMIPNEQMIYK</sequence>
<keyword evidence="1" id="KW-0175">Coiled coil</keyword>
<evidence type="ECO:0000256" key="1">
    <source>
        <dbReference type="SAM" id="Coils"/>
    </source>
</evidence>
<keyword evidence="3" id="KW-1185">Reference proteome</keyword>
<feature type="coiled-coil region" evidence="1">
    <location>
        <begin position="13"/>
        <end position="40"/>
    </location>
</feature>
<dbReference type="AlphaFoldDB" id="A0A942TUI7"/>
<protein>
    <submittedName>
        <fullName evidence="2">Uncharacterized protein</fullName>
    </submittedName>
</protein>
<comment type="caution">
    <text evidence="2">The sequence shown here is derived from an EMBL/GenBank/DDBJ whole genome shotgun (WGS) entry which is preliminary data.</text>
</comment>
<dbReference type="EMBL" id="JAGYPJ010000002">
    <property type="protein sequence ID" value="MBS4202434.1"/>
    <property type="molecule type" value="Genomic_DNA"/>
</dbReference>
<organism evidence="2 3">
    <name type="scientific">Lederbergia citrisecunda</name>
    <dbReference type="NCBI Taxonomy" id="2833583"/>
    <lineage>
        <taxon>Bacteria</taxon>
        <taxon>Bacillati</taxon>
        <taxon>Bacillota</taxon>
        <taxon>Bacilli</taxon>
        <taxon>Bacillales</taxon>
        <taxon>Bacillaceae</taxon>
        <taxon>Lederbergia</taxon>
    </lineage>
</organism>
<evidence type="ECO:0000313" key="2">
    <source>
        <dbReference type="EMBL" id="MBS4202434.1"/>
    </source>
</evidence>
<reference evidence="2 3" key="1">
    <citation type="submission" date="2021-05" db="EMBL/GenBank/DDBJ databases">
        <title>Novel Bacillus species.</title>
        <authorList>
            <person name="Liu G."/>
        </authorList>
    </citation>
    <scope>NUCLEOTIDE SEQUENCE [LARGE SCALE GENOMIC DNA]</scope>
    <source>
        <strain evidence="2 3">FJAT-49732</strain>
    </source>
</reference>
<evidence type="ECO:0000313" key="3">
    <source>
        <dbReference type="Proteomes" id="UP000682713"/>
    </source>
</evidence>
<dbReference type="Proteomes" id="UP000682713">
    <property type="component" value="Unassembled WGS sequence"/>
</dbReference>
<gene>
    <name evidence="2" type="ORF">KHA93_22790</name>
</gene>
<name>A0A942TUI7_9BACI</name>
<dbReference type="RefSeq" id="WP_213113213.1">
    <property type="nucleotide sequence ID" value="NZ_JAGYPJ010000002.1"/>
</dbReference>